<dbReference type="AlphaFoldDB" id="A0A5E4XTG9"/>
<dbReference type="GO" id="GO:0005829">
    <property type="term" value="C:cytosol"/>
    <property type="evidence" value="ECO:0007669"/>
    <property type="project" value="TreeGrafter"/>
</dbReference>
<dbReference type="Pfam" id="PF02826">
    <property type="entry name" value="2-Hacid_dh_C"/>
    <property type="match status" value="1"/>
</dbReference>
<dbReference type="EMBL" id="CABPRZ010000019">
    <property type="protein sequence ID" value="VVE39626.1"/>
    <property type="molecule type" value="Genomic_DNA"/>
</dbReference>
<keyword evidence="6" id="KW-1185">Reference proteome</keyword>
<reference evidence="5 6" key="1">
    <citation type="submission" date="2019-08" db="EMBL/GenBank/DDBJ databases">
        <authorList>
            <person name="Peeters C."/>
        </authorList>
    </citation>
    <scope>NUCLEOTIDE SEQUENCE [LARGE SCALE GENOMIC DNA]</scope>
    <source>
        <strain evidence="5 6">LMG 30175</strain>
    </source>
</reference>
<keyword evidence="2" id="KW-0560">Oxidoreductase</keyword>
<evidence type="ECO:0000256" key="2">
    <source>
        <dbReference type="ARBA" id="ARBA00023002"/>
    </source>
</evidence>
<evidence type="ECO:0000259" key="4">
    <source>
        <dbReference type="Pfam" id="PF02826"/>
    </source>
</evidence>
<dbReference type="CDD" id="cd12156">
    <property type="entry name" value="HPPR"/>
    <property type="match status" value="1"/>
</dbReference>
<dbReference type="GO" id="GO:0051287">
    <property type="term" value="F:NAD binding"/>
    <property type="evidence" value="ECO:0007669"/>
    <property type="project" value="InterPro"/>
</dbReference>
<evidence type="ECO:0000256" key="1">
    <source>
        <dbReference type="ARBA" id="ARBA00022857"/>
    </source>
</evidence>
<evidence type="ECO:0000313" key="5">
    <source>
        <dbReference type="EMBL" id="VVE39626.1"/>
    </source>
</evidence>
<keyword evidence="1" id="KW-0521">NADP</keyword>
<dbReference type="InterPro" id="IPR036291">
    <property type="entry name" value="NAD(P)-bd_dom_sf"/>
</dbReference>
<proteinExistence type="predicted"/>
<accession>A0A5E4XTG9</accession>
<dbReference type="SUPFAM" id="SSF51735">
    <property type="entry name" value="NAD(P)-binding Rossmann-fold domains"/>
    <property type="match status" value="1"/>
</dbReference>
<dbReference type="GO" id="GO:0030267">
    <property type="term" value="F:glyoxylate reductase (NADPH) activity"/>
    <property type="evidence" value="ECO:0007669"/>
    <property type="project" value="TreeGrafter"/>
</dbReference>
<dbReference type="PANTHER" id="PTHR10996:SF178">
    <property type="entry name" value="2-HYDROXYACID DEHYDROGENASE YGL185C-RELATED"/>
    <property type="match status" value="1"/>
</dbReference>
<protein>
    <submittedName>
        <fullName evidence="5">Hydroxyacid dehydrogenase</fullName>
    </submittedName>
</protein>
<dbReference type="RefSeq" id="WP_150698788.1">
    <property type="nucleotide sequence ID" value="NZ_CABPRZ010000019.1"/>
</dbReference>
<evidence type="ECO:0000313" key="6">
    <source>
        <dbReference type="Proteomes" id="UP000414233"/>
    </source>
</evidence>
<sequence>MSLARSAPRALVLAVIPLPTGTVAALEARYDLHYLPAGLREGIDAALARRVSAVVTNGSTGLSDAQMADLPALEIICALGAGHENVDVGAAAARGIVVTHAPGANAATVADHALGLMLALSRGYAPLTEAVRRGAWQASRAERPTLHGAALGIIGMGRVGRLIATRAAGFSMRLGYYGPSACADVDGTYYADLTALARASDFLVACCPGGSATRHLINRDVLRALGPQGFVVNVSRGSVLATDELIGALRHNEIAGAGLDVLESEPDVPATLSRFDNVLLTPHIAGRSPASLLAQRDTLLTSLAEHFAGHPIALQVHVG</sequence>
<name>A0A5E4XTG9_9BURK</name>
<dbReference type="FunFam" id="3.40.50.720:FF:000213">
    <property type="entry name" value="Putative 2-hydroxyacid dehydrogenase"/>
    <property type="match status" value="1"/>
</dbReference>
<dbReference type="OrthoDB" id="9805416at2"/>
<evidence type="ECO:0000256" key="3">
    <source>
        <dbReference type="ARBA" id="ARBA00023027"/>
    </source>
</evidence>
<dbReference type="PANTHER" id="PTHR10996">
    <property type="entry name" value="2-HYDROXYACID DEHYDROGENASE-RELATED"/>
    <property type="match status" value="1"/>
</dbReference>
<dbReference type="Proteomes" id="UP000414233">
    <property type="component" value="Unassembled WGS sequence"/>
</dbReference>
<feature type="domain" description="D-isomer specific 2-hydroxyacid dehydrogenase NAD-binding" evidence="4">
    <location>
        <begin position="114"/>
        <end position="285"/>
    </location>
</feature>
<dbReference type="InterPro" id="IPR050223">
    <property type="entry name" value="D-isomer_2-hydroxyacid_DH"/>
</dbReference>
<dbReference type="SUPFAM" id="SSF52283">
    <property type="entry name" value="Formate/glycerate dehydrogenase catalytic domain-like"/>
    <property type="match status" value="1"/>
</dbReference>
<keyword evidence="3" id="KW-0520">NAD</keyword>
<dbReference type="GO" id="GO:0016618">
    <property type="term" value="F:hydroxypyruvate reductase [NAD(P)H] activity"/>
    <property type="evidence" value="ECO:0007669"/>
    <property type="project" value="TreeGrafter"/>
</dbReference>
<dbReference type="Gene3D" id="3.40.50.720">
    <property type="entry name" value="NAD(P)-binding Rossmann-like Domain"/>
    <property type="match status" value="2"/>
</dbReference>
<organism evidence="5 6">
    <name type="scientific">Pandoraea terrae</name>
    <dbReference type="NCBI Taxonomy" id="1537710"/>
    <lineage>
        <taxon>Bacteria</taxon>
        <taxon>Pseudomonadati</taxon>
        <taxon>Pseudomonadota</taxon>
        <taxon>Betaproteobacteria</taxon>
        <taxon>Burkholderiales</taxon>
        <taxon>Burkholderiaceae</taxon>
        <taxon>Pandoraea</taxon>
    </lineage>
</organism>
<dbReference type="InterPro" id="IPR006140">
    <property type="entry name" value="D-isomer_DH_NAD-bd"/>
</dbReference>
<gene>
    <name evidence="5" type="ORF">PTE30175_03988</name>
</gene>